<comment type="caution">
    <text evidence="1">The sequence shown here is derived from an EMBL/GenBank/DDBJ whole genome shotgun (WGS) entry which is preliminary data.</text>
</comment>
<reference evidence="1" key="1">
    <citation type="submission" date="2021-01" db="EMBL/GenBank/DDBJ databases">
        <title>Adiantum capillus-veneris genome.</title>
        <authorList>
            <person name="Fang Y."/>
            <person name="Liao Q."/>
        </authorList>
    </citation>
    <scope>NUCLEOTIDE SEQUENCE</scope>
    <source>
        <strain evidence="1">H3</strain>
        <tissue evidence="1">Leaf</tissue>
    </source>
</reference>
<sequence length="110" mass="12649">MKIYKKKKSFELTTKGILGIFGQILGGGLKFEGYFGNFHKLEYFGNFLIKEREKEREKLTKGGEHCIAKLKPVGKSAWFLHSQLWCVAFLSLLPQKGRPRDLSLVKDIIM</sequence>
<accession>A0A9D4UWT5</accession>
<organism evidence="1 2">
    <name type="scientific">Adiantum capillus-veneris</name>
    <name type="common">Maidenhair fern</name>
    <dbReference type="NCBI Taxonomy" id="13818"/>
    <lineage>
        <taxon>Eukaryota</taxon>
        <taxon>Viridiplantae</taxon>
        <taxon>Streptophyta</taxon>
        <taxon>Embryophyta</taxon>
        <taxon>Tracheophyta</taxon>
        <taxon>Polypodiopsida</taxon>
        <taxon>Polypodiidae</taxon>
        <taxon>Polypodiales</taxon>
        <taxon>Pteridineae</taxon>
        <taxon>Pteridaceae</taxon>
        <taxon>Vittarioideae</taxon>
        <taxon>Adiantum</taxon>
    </lineage>
</organism>
<proteinExistence type="predicted"/>
<evidence type="ECO:0000313" key="1">
    <source>
        <dbReference type="EMBL" id="KAI5074862.1"/>
    </source>
</evidence>
<dbReference type="AlphaFoldDB" id="A0A9D4UWT5"/>
<name>A0A9D4UWT5_ADICA</name>
<dbReference type="EMBL" id="JABFUD020000010">
    <property type="protein sequence ID" value="KAI5074862.1"/>
    <property type="molecule type" value="Genomic_DNA"/>
</dbReference>
<protein>
    <submittedName>
        <fullName evidence="1">Uncharacterized protein</fullName>
    </submittedName>
</protein>
<dbReference type="Proteomes" id="UP000886520">
    <property type="component" value="Chromosome 10"/>
</dbReference>
<evidence type="ECO:0000313" key="2">
    <source>
        <dbReference type="Proteomes" id="UP000886520"/>
    </source>
</evidence>
<gene>
    <name evidence="1" type="ORF">GOP47_0010823</name>
</gene>
<keyword evidence="2" id="KW-1185">Reference proteome</keyword>